<name>E4USJ8_ARTGP</name>
<dbReference type="VEuPathDB" id="FungiDB:MGYG_04356"/>
<organism evidence="2">
    <name type="scientific">Arthroderma gypseum (strain ATCC MYA-4604 / CBS 118893)</name>
    <name type="common">Microsporum gypseum</name>
    <dbReference type="NCBI Taxonomy" id="535722"/>
    <lineage>
        <taxon>Eukaryota</taxon>
        <taxon>Fungi</taxon>
        <taxon>Dikarya</taxon>
        <taxon>Ascomycota</taxon>
        <taxon>Pezizomycotina</taxon>
        <taxon>Eurotiomycetes</taxon>
        <taxon>Eurotiomycetidae</taxon>
        <taxon>Onygenales</taxon>
        <taxon>Arthrodermataceae</taxon>
        <taxon>Nannizzia</taxon>
    </lineage>
</organism>
<dbReference type="GeneID" id="10029468"/>
<proteinExistence type="predicted"/>
<dbReference type="RefSeq" id="XP_003174179.1">
    <property type="nucleotide sequence ID" value="XM_003174131.1"/>
</dbReference>
<dbReference type="HOGENOM" id="CLU_1660288_0_0_1"/>
<dbReference type="AlphaFoldDB" id="E4USJ8"/>
<gene>
    <name evidence="1" type="ORF">MGYG_04356</name>
</gene>
<keyword evidence="2" id="KW-1185">Reference proteome</keyword>
<dbReference type="OrthoDB" id="2410195at2759"/>
<dbReference type="EMBL" id="DS989824">
    <property type="protein sequence ID" value="EFR01349.1"/>
    <property type="molecule type" value="Genomic_DNA"/>
</dbReference>
<protein>
    <submittedName>
        <fullName evidence="1">Uncharacterized protein</fullName>
    </submittedName>
</protein>
<evidence type="ECO:0000313" key="2">
    <source>
        <dbReference type="Proteomes" id="UP000002669"/>
    </source>
</evidence>
<accession>E4USJ8</accession>
<dbReference type="Proteomes" id="UP000002669">
    <property type="component" value="Unassembled WGS sequence"/>
</dbReference>
<dbReference type="InParanoid" id="E4USJ8"/>
<evidence type="ECO:0000313" key="1">
    <source>
        <dbReference type="EMBL" id="EFR01349.1"/>
    </source>
</evidence>
<sequence>MVQGYTHYHCIKSVYGSGNPARKPSFSAGSGFDRSLWLIEHHGVGGTRSAYLIEQLKLLIKNPELLGHGESHRSELQRLTRLASVALETKQESMQRIMFTHLLLVTARLSNEFRLLDALAKGNNASPVAPSDLIKASSLAKSLVSATMDYHCYHDRQYA</sequence>
<reference evidence="2" key="1">
    <citation type="journal article" date="2012" name="MBio">
        <title>Comparative genome analysis of Trichophyton rubrum and related dermatophytes reveals candidate genes involved in infection.</title>
        <authorList>
            <person name="Martinez D.A."/>
            <person name="Oliver B.G."/>
            <person name="Graeser Y."/>
            <person name="Goldberg J.M."/>
            <person name="Li W."/>
            <person name="Martinez-Rossi N.M."/>
            <person name="Monod M."/>
            <person name="Shelest E."/>
            <person name="Barton R.C."/>
            <person name="Birch E."/>
            <person name="Brakhage A.A."/>
            <person name="Chen Z."/>
            <person name="Gurr S.J."/>
            <person name="Heiman D."/>
            <person name="Heitman J."/>
            <person name="Kosti I."/>
            <person name="Rossi A."/>
            <person name="Saif S."/>
            <person name="Samalova M."/>
            <person name="Saunders C.W."/>
            <person name="Shea T."/>
            <person name="Summerbell R.C."/>
            <person name="Xu J."/>
            <person name="Young S."/>
            <person name="Zeng Q."/>
            <person name="Birren B.W."/>
            <person name="Cuomo C.A."/>
            <person name="White T.C."/>
        </authorList>
    </citation>
    <scope>NUCLEOTIDE SEQUENCE [LARGE SCALE GENOMIC DNA]</scope>
    <source>
        <strain evidence="2">ATCC MYA-4604 / CBS 118893</strain>
    </source>
</reference>